<dbReference type="AlphaFoldDB" id="A0A392MRH1"/>
<evidence type="ECO:0000313" key="1">
    <source>
        <dbReference type="EMBL" id="MCH90117.1"/>
    </source>
</evidence>
<name>A0A392MRH1_9FABA</name>
<dbReference type="SUPFAM" id="SSF56219">
    <property type="entry name" value="DNase I-like"/>
    <property type="match status" value="1"/>
</dbReference>
<dbReference type="PANTHER" id="PTHR33710:SF64">
    <property type="entry name" value="ENDONUCLEASE_EXONUCLEASE_PHOSPHATASE DOMAIN-CONTAINING PROTEIN"/>
    <property type="match status" value="1"/>
</dbReference>
<proteinExistence type="predicted"/>
<dbReference type="PANTHER" id="PTHR33710">
    <property type="entry name" value="BNAC02G09200D PROTEIN"/>
    <property type="match status" value="1"/>
</dbReference>
<evidence type="ECO:0000313" key="2">
    <source>
        <dbReference type="Proteomes" id="UP000265520"/>
    </source>
</evidence>
<dbReference type="Proteomes" id="UP000265520">
    <property type="component" value="Unassembled WGS sequence"/>
</dbReference>
<dbReference type="InterPro" id="IPR036691">
    <property type="entry name" value="Endo/exonu/phosph_ase_sf"/>
</dbReference>
<dbReference type="Gene3D" id="3.60.10.10">
    <property type="entry name" value="Endonuclease/exonuclease/phosphatase"/>
    <property type="match status" value="1"/>
</dbReference>
<reference evidence="1 2" key="1">
    <citation type="journal article" date="2018" name="Front. Plant Sci.">
        <title>Red Clover (Trifolium pratense) and Zigzag Clover (T. medium) - A Picture of Genomic Similarities and Differences.</title>
        <authorList>
            <person name="Dluhosova J."/>
            <person name="Istvanek J."/>
            <person name="Nedelnik J."/>
            <person name="Repkova J."/>
        </authorList>
    </citation>
    <scope>NUCLEOTIDE SEQUENCE [LARGE SCALE GENOMIC DNA]</scope>
    <source>
        <strain evidence="2">cv. 10/8</strain>
        <tissue evidence="1">Leaf</tissue>
    </source>
</reference>
<protein>
    <submittedName>
        <fullName evidence="1">Transposon TX1 putative 149 kDa protein</fullName>
    </submittedName>
</protein>
<feature type="non-terminal residue" evidence="1">
    <location>
        <position position="355"/>
    </location>
</feature>
<comment type="caution">
    <text evidence="1">The sequence shown here is derived from an EMBL/GenBank/DDBJ whole genome shotgun (WGS) entry which is preliminary data.</text>
</comment>
<organism evidence="1 2">
    <name type="scientific">Trifolium medium</name>
    <dbReference type="NCBI Taxonomy" id="97028"/>
    <lineage>
        <taxon>Eukaryota</taxon>
        <taxon>Viridiplantae</taxon>
        <taxon>Streptophyta</taxon>
        <taxon>Embryophyta</taxon>
        <taxon>Tracheophyta</taxon>
        <taxon>Spermatophyta</taxon>
        <taxon>Magnoliopsida</taxon>
        <taxon>eudicotyledons</taxon>
        <taxon>Gunneridae</taxon>
        <taxon>Pentapetalae</taxon>
        <taxon>rosids</taxon>
        <taxon>fabids</taxon>
        <taxon>Fabales</taxon>
        <taxon>Fabaceae</taxon>
        <taxon>Papilionoideae</taxon>
        <taxon>50 kb inversion clade</taxon>
        <taxon>NPAAA clade</taxon>
        <taxon>Hologalegina</taxon>
        <taxon>IRL clade</taxon>
        <taxon>Trifolieae</taxon>
        <taxon>Trifolium</taxon>
    </lineage>
</organism>
<gene>
    <name evidence="1" type="ORF">A2U01_0011024</name>
</gene>
<dbReference type="EMBL" id="LXQA010017615">
    <property type="protein sequence ID" value="MCH90117.1"/>
    <property type="molecule type" value="Genomic_DNA"/>
</dbReference>
<accession>A0A392MRH1</accession>
<sequence>MDLVDLPLLGRKFTWVHPNGISMSRIDRVLASDGWLAMGDNPALWVLPRTVSDHCPLVVRFSHGDWGPRPFRFNNHWLEHKDFKSLVESYWRNSNYSGWMAYVLKEKLKGLKTVIKEWNRQSYGAVDAKIEKLISEISMLDVKAELVGLSEEEVGRRKAVFSEMWHLKLSKESMVVQRSRTRWLREGDANSSYFHACIKSRRKQNTITALQTADGWSETPEAIRQAVVTYFRNHFSSVCWRRPKLDGVQFPSLSNEVNQQLVCPFQLVEIENAILDSDVPWYSKTPTRLARVMNLLVESTQSAFLKGRNLVDGVVVVNEVVDMARRNGQSCLILKVDFEKAYDSVEWSFLDYMLG</sequence>
<keyword evidence="2" id="KW-1185">Reference proteome</keyword>